<accession>A0A7C8U1T7</accession>
<reference evidence="1 2" key="1">
    <citation type="submission" date="2019-03" db="EMBL/GenBank/DDBJ databases">
        <title>Nematode-trapping fungi genome.</title>
        <authorList>
            <person name="Vidal-Diez De Ulzurrun G."/>
        </authorList>
    </citation>
    <scope>NUCLEOTIDE SEQUENCE [LARGE SCALE GENOMIC DNA]</scope>
    <source>
        <strain evidence="1 2">TWF154</strain>
    </source>
</reference>
<evidence type="ECO:0000313" key="2">
    <source>
        <dbReference type="Proteomes" id="UP000297595"/>
    </source>
</evidence>
<dbReference type="EMBL" id="SOZJ01000002">
    <property type="protein sequence ID" value="TGJ70481.1"/>
    <property type="molecule type" value="Genomic_DNA"/>
</dbReference>
<dbReference type="OrthoDB" id="5274331at2759"/>
<dbReference type="Proteomes" id="UP000297595">
    <property type="component" value="Unassembled WGS sequence"/>
</dbReference>
<organism evidence="1 2">
    <name type="scientific">Orbilia oligospora</name>
    <name type="common">Nematode-trapping fungus</name>
    <name type="synonym">Arthrobotrys oligospora</name>
    <dbReference type="NCBI Taxonomy" id="2813651"/>
    <lineage>
        <taxon>Eukaryota</taxon>
        <taxon>Fungi</taxon>
        <taxon>Dikarya</taxon>
        <taxon>Ascomycota</taxon>
        <taxon>Pezizomycotina</taxon>
        <taxon>Orbiliomycetes</taxon>
        <taxon>Orbiliales</taxon>
        <taxon>Orbiliaceae</taxon>
        <taxon>Orbilia</taxon>
    </lineage>
</organism>
<sequence length="229" mass="26214">MPLRDLPREIHHEILSHLDEIVDQVAADLALPVWSNLFQTRALQETRYHFDRSRKPGFPSVHSMFQEIANQISCVVKNGTVECYRFRFPKGKWWENPNLQDVWDISTCSFLDEPLTKSTADSGDKGSWKIEISTFSPLSWTYPQPFECSETTTVREFIDASTGGNINLEGYIEGEGLPLDTYQEVIIQGSTVYDGGEYSEYKNPPARDPEVTMVTTVSFVKRSTKQYQE</sequence>
<evidence type="ECO:0000313" key="1">
    <source>
        <dbReference type="EMBL" id="TGJ70481.1"/>
    </source>
</evidence>
<protein>
    <submittedName>
        <fullName evidence="1">Uncharacterized protein</fullName>
    </submittedName>
</protein>
<dbReference type="AlphaFoldDB" id="A0A7C8U1T7"/>
<name>A0A7C8U1T7_ORBOL</name>
<gene>
    <name evidence="1" type="ORF">EYR41_002518</name>
</gene>
<proteinExistence type="predicted"/>
<comment type="caution">
    <text evidence="1">The sequence shown here is derived from an EMBL/GenBank/DDBJ whole genome shotgun (WGS) entry which is preliminary data.</text>
</comment>